<feature type="region of interest" description="Disordered" evidence="1">
    <location>
        <begin position="194"/>
        <end position="215"/>
    </location>
</feature>
<feature type="compositionally biased region" description="Low complexity" evidence="1">
    <location>
        <begin position="127"/>
        <end position="136"/>
    </location>
</feature>
<protein>
    <submittedName>
        <fullName evidence="2">Uncharacterized protein</fullName>
    </submittedName>
</protein>
<feature type="region of interest" description="Disordered" evidence="1">
    <location>
        <begin position="125"/>
        <end position="157"/>
    </location>
</feature>
<keyword evidence="3" id="KW-1185">Reference proteome</keyword>
<dbReference type="Proteomes" id="UP000011115">
    <property type="component" value="Unassembled WGS sequence"/>
</dbReference>
<dbReference type="AlphaFoldDB" id="M1D8I9"/>
<dbReference type="HOGENOM" id="CLU_073464_0_0_1"/>
<sequence>MGAGARSVNAVGVVCANPDKSKLRPCIMKRSKCGKCLKSAGWRAKGPVGASPKRLALARRKALPITDLLQFRANPFGEPDLARQNDSATRRLDRRVYMARPKVAGRSIPSRNKVKGIALNEDAGASKGKATKLPTTGGKGKGKEKAPASPEINSDSDGIFATHLTTFEIESEHQFVASDDDEQIAAQRAELFSKRMNDPSRIRNPQPITHPPPIPEKVVILAPHVSSS</sequence>
<name>M1D8I9_SOLTU</name>
<dbReference type="Gramene" id="PGSC0003DMT400084997">
    <property type="protein sequence ID" value="PGSC0003DMT400084997"/>
    <property type="gene ID" value="PGSC0003DMG400034568"/>
</dbReference>
<evidence type="ECO:0000313" key="3">
    <source>
        <dbReference type="Proteomes" id="UP000011115"/>
    </source>
</evidence>
<dbReference type="PaxDb" id="4113-PGSC0003DMT400084997"/>
<evidence type="ECO:0000313" key="2">
    <source>
        <dbReference type="EnsemblPlants" id="PGSC0003DMT400084997"/>
    </source>
</evidence>
<reference evidence="2" key="2">
    <citation type="submission" date="2015-06" db="UniProtKB">
        <authorList>
            <consortium name="EnsemblPlants"/>
        </authorList>
    </citation>
    <scope>IDENTIFICATION</scope>
    <source>
        <strain evidence="2">DM1-3 516 R44</strain>
    </source>
</reference>
<evidence type="ECO:0000256" key="1">
    <source>
        <dbReference type="SAM" id="MobiDB-lite"/>
    </source>
</evidence>
<organism evidence="2 3">
    <name type="scientific">Solanum tuberosum</name>
    <name type="common">Potato</name>
    <dbReference type="NCBI Taxonomy" id="4113"/>
    <lineage>
        <taxon>Eukaryota</taxon>
        <taxon>Viridiplantae</taxon>
        <taxon>Streptophyta</taxon>
        <taxon>Embryophyta</taxon>
        <taxon>Tracheophyta</taxon>
        <taxon>Spermatophyta</taxon>
        <taxon>Magnoliopsida</taxon>
        <taxon>eudicotyledons</taxon>
        <taxon>Gunneridae</taxon>
        <taxon>Pentapetalae</taxon>
        <taxon>asterids</taxon>
        <taxon>lamiids</taxon>
        <taxon>Solanales</taxon>
        <taxon>Solanaceae</taxon>
        <taxon>Solanoideae</taxon>
        <taxon>Solaneae</taxon>
        <taxon>Solanum</taxon>
    </lineage>
</organism>
<dbReference type="EnsemblPlants" id="PGSC0003DMT400084997">
    <property type="protein sequence ID" value="PGSC0003DMT400084997"/>
    <property type="gene ID" value="PGSC0003DMG400034568"/>
</dbReference>
<reference evidence="3" key="1">
    <citation type="journal article" date="2011" name="Nature">
        <title>Genome sequence and analysis of the tuber crop potato.</title>
        <authorList>
            <consortium name="The Potato Genome Sequencing Consortium"/>
        </authorList>
    </citation>
    <scope>NUCLEOTIDE SEQUENCE [LARGE SCALE GENOMIC DNA]</scope>
    <source>
        <strain evidence="3">cv. DM1-3 516 R44</strain>
    </source>
</reference>
<accession>M1D8I9</accession>
<proteinExistence type="predicted"/>
<dbReference type="InParanoid" id="M1D8I9"/>